<dbReference type="Pfam" id="PF07992">
    <property type="entry name" value="Pyr_redox_2"/>
    <property type="match status" value="1"/>
</dbReference>
<dbReference type="InterPro" id="IPR051691">
    <property type="entry name" value="Metab_Enz_Cyan_OpOx_G3PDH"/>
</dbReference>
<evidence type="ECO:0000313" key="3">
    <source>
        <dbReference type="EMBL" id="GES11331.1"/>
    </source>
</evidence>
<dbReference type="EMBL" id="BLAE01000028">
    <property type="protein sequence ID" value="GES11331.1"/>
    <property type="molecule type" value="Genomic_DNA"/>
</dbReference>
<reference evidence="3 4" key="1">
    <citation type="submission" date="2019-10" db="EMBL/GenBank/DDBJ databases">
        <title>Whole genome shotgun sequence of Acrocarpospora macrocephala NBRC 16266.</title>
        <authorList>
            <person name="Ichikawa N."/>
            <person name="Kimura A."/>
            <person name="Kitahashi Y."/>
            <person name="Komaki H."/>
            <person name="Oguchi A."/>
        </authorList>
    </citation>
    <scope>NUCLEOTIDE SEQUENCE [LARGE SCALE GENOMIC DNA]</scope>
    <source>
        <strain evidence="3 4">NBRC 16266</strain>
    </source>
</reference>
<dbReference type="SUPFAM" id="SSF51905">
    <property type="entry name" value="FAD/NAD(P)-binding domain"/>
    <property type="match status" value="1"/>
</dbReference>
<evidence type="ECO:0000313" key="4">
    <source>
        <dbReference type="Proteomes" id="UP000331127"/>
    </source>
</evidence>
<protein>
    <recommendedName>
        <fullName evidence="2">FAD/NAD(P)-binding domain-containing protein</fullName>
    </recommendedName>
</protein>
<feature type="domain" description="FAD/NAD(P)-binding" evidence="2">
    <location>
        <begin position="4"/>
        <end position="106"/>
    </location>
</feature>
<dbReference type="PANTHER" id="PTHR42949:SF3">
    <property type="entry name" value="ANAEROBIC GLYCEROL-3-PHOSPHATE DEHYDROGENASE SUBUNIT B"/>
    <property type="match status" value="1"/>
</dbReference>
<dbReference type="Gene3D" id="3.50.50.60">
    <property type="entry name" value="FAD/NAD(P)-binding domain"/>
    <property type="match status" value="1"/>
</dbReference>
<dbReference type="InterPro" id="IPR023753">
    <property type="entry name" value="FAD/NAD-binding_dom"/>
</dbReference>
<dbReference type="RefSeq" id="WP_218041251.1">
    <property type="nucleotide sequence ID" value="NZ_BAAAHL010000011.1"/>
</dbReference>
<comment type="caution">
    <text evidence="3">The sequence shown here is derived from an EMBL/GenBank/DDBJ whole genome shotgun (WGS) entry which is preliminary data.</text>
</comment>
<name>A0A5M3WVJ5_9ACTN</name>
<dbReference type="GO" id="GO:0016491">
    <property type="term" value="F:oxidoreductase activity"/>
    <property type="evidence" value="ECO:0007669"/>
    <property type="project" value="UniProtKB-KW"/>
</dbReference>
<evidence type="ECO:0000259" key="2">
    <source>
        <dbReference type="Pfam" id="PF07992"/>
    </source>
</evidence>
<evidence type="ECO:0000256" key="1">
    <source>
        <dbReference type="ARBA" id="ARBA00023002"/>
    </source>
</evidence>
<accession>A0A5M3WVJ5</accession>
<proteinExistence type="predicted"/>
<organism evidence="3 4">
    <name type="scientific">Acrocarpospora macrocephala</name>
    <dbReference type="NCBI Taxonomy" id="150177"/>
    <lineage>
        <taxon>Bacteria</taxon>
        <taxon>Bacillati</taxon>
        <taxon>Actinomycetota</taxon>
        <taxon>Actinomycetes</taxon>
        <taxon>Streptosporangiales</taxon>
        <taxon>Streptosporangiaceae</taxon>
        <taxon>Acrocarpospora</taxon>
    </lineage>
</organism>
<dbReference type="InterPro" id="IPR036188">
    <property type="entry name" value="FAD/NAD-bd_sf"/>
</dbReference>
<dbReference type="AlphaFoldDB" id="A0A5M3WVJ5"/>
<gene>
    <name evidence="3" type="ORF">Amac_049280</name>
</gene>
<keyword evidence="4" id="KW-1185">Reference proteome</keyword>
<dbReference type="PANTHER" id="PTHR42949">
    <property type="entry name" value="ANAEROBIC GLYCEROL-3-PHOSPHATE DEHYDROGENASE SUBUNIT B"/>
    <property type="match status" value="1"/>
</dbReference>
<dbReference type="Proteomes" id="UP000331127">
    <property type="component" value="Unassembled WGS sequence"/>
</dbReference>
<keyword evidence="1" id="KW-0560">Oxidoreductase</keyword>
<sequence length="274" mass="28845">MPEPAHIVVAGSGLAGLACAAALGREARVTVFERLPVIGGEHWEDRAHSDLRAKAEARGVEFAAGTQAVRWEGDRLLAVGQSGGLHPARALVVATGHRPRTRAESRVDGARTGGVIPATVAAHLLAQRVILGRNVVILGAGRWAREVAVGALRAGACTVLGSPWLDFPAAAEVLPGVRVVRTLGMPRIQSIEVSDGERTWTRACDSLVLADGHVPYRNVDGAVLDRPGVIFAQDLADDEPGWSPIEAGIQAATLALQQRAPRDHVPTTLRIGHP</sequence>